<name>A0A8T2M089_ASTMX</name>
<dbReference type="InterPro" id="IPR036396">
    <property type="entry name" value="Cyt_P450_sf"/>
</dbReference>
<evidence type="ECO:0000256" key="17">
    <source>
        <dbReference type="ARBA" id="ARBA00022989"/>
    </source>
</evidence>
<evidence type="ECO:0000256" key="12">
    <source>
        <dbReference type="ARBA" id="ARBA00022617"/>
    </source>
</evidence>
<evidence type="ECO:0000256" key="26">
    <source>
        <dbReference type="ARBA" id="ARBA00045141"/>
    </source>
</evidence>
<keyword evidence="9" id="KW-0644">Prostaglandin metabolism</keyword>
<comment type="function">
    <text evidence="26">Catalyzes the biosynthesis and metabolism of eicosanoids. Catalyzes the isomerization of prostaglandin H2 to prostacyclin (= prostaglandin I2), a potent mediator of vasodilation and inhibitor of platelet aggregation. Additionally, displays dehydratase activity, toward hydroperoxyeicosatetraenoates (HPETEs), especially toward (15S)-hydroperoxy-(5Z,8Z,11Z,13E)-eicosatetraenoate (15(S)-HPETE).</text>
</comment>
<dbReference type="FunFam" id="1.10.630.10:FF:000025">
    <property type="entry name" value="Prostaglandin I2 (prostacyclin) synthase"/>
    <property type="match status" value="1"/>
</dbReference>
<keyword evidence="14 27" id="KW-0479">Metal-binding</keyword>
<evidence type="ECO:0000256" key="27">
    <source>
        <dbReference type="PIRNR" id="PIRNR000047"/>
    </source>
</evidence>
<evidence type="ECO:0000256" key="14">
    <source>
        <dbReference type="ARBA" id="ARBA00022723"/>
    </source>
</evidence>
<keyword evidence="20 27" id="KW-0472">Membrane</keyword>
<evidence type="ECO:0000256" key="19">
    <source>
        <dbReference type="ARBA" id="ARBA00023098"/>
    </source>
</evidence>
<dbReference type="GO" id="GO:0005506">
    <property type="term" value="F:iron ion binding"/>
    <property type="evidence" value="ECO:0007669"/>
    <property type="project" value="InterPro"/>
</dbReference>
<evidence type="ECO:0000256" key="3">
    <source>
        <dbReference type="ARBA" id="ARBA00001971"/>
    </source>
</evidence>
<dbReference type="EMBL" id="JAICCE010000005">
    <property type="protein sequence ID" value="KAG9277090.1"/>
    <property type="molecule type" value="Genomic_DNA"/>
</dbReference>
<keyword evidence="13" id="KW-0812">Transmembrane</keyword>
<evidence type="ECO:0000256" key="11">
    <source>
        <dbReference type="ARBA" id="ARBA00022585"/>
    </source>
</evidence>
<evidence type="ECO:0000256" key="8">
    <source>
        <dbReference type="ARBA" id="ARBA00017409"/>
    </source>
</evidence>
<accession>A0A8T2M089</accession>
<comment type="catalytic activity">
    <reaction evidence="2">
        <text>a hydroperoxyeicosatetraenoate = an oxoeicosatetraenoate + H2O</text>
        <dbReference type="Rhea" id="RHEA:55556"/>
        <dbReference type="ChEBI" id="CHEBI:15377"/>
        <dbReference type="ChEBI" id="CHEBI:59720"/>
        <dbReference type="ChEBI" id="CHEBI:131859"/>
        <dbReference type="EC" id="4.2.1.152"/>
    </reaction>
    <physiologicalReaction direction="left-to-right" evidence="2">
        <dbReference type="Rhea" id="RHEA:55557"/>
    </physiologicalReaction>
</comment>
<evidence type="ECO:0000256" key="18">
    <source>
        <dbReference type="ARBA" id="ARBA00023004"/>
    </source>
</evidence>
<keyword evidence="10" id="KW-0444">Lipid biosynthesis</keyword>
<evidence type="ECO:0000256" key="23">
    <source>
        <dbReference type="ARBA" id="ARBA00023239"/>
    </source>
</evidence>
<feature type="binding site" evidence="29">
    <location>
        <position position="276"/>
    </location>
    <ligand>
        <name>substrate</name>
    </ligand>
</feature>
<evidence type="ECO:0000256" key="16">
    <source>
        <dbReference type="ARBA" id="ARBA00022832"/>
    </source>
</evidence>
<feature type="binding site" evidence="29">
    <location>
        <position position="103"/>
    </location>
    <ligand>
        <name>substrate</name>
    </ligand>
</feature>
<keyword evidence="19" id="KW-0443">Lipid metabolism</keyword>
<evidence type="ECO:0000256" key="2">
    <source>
        <dbReference type="ARBA" id="ARBA00001719"/>
    </source>
</evidence>
<keyword evidence="15 27" id="KW-0256">Endoplasmic reticulum</keyword>
<dbReference type="InterPro" id="IPR024204">
    <property type="entry name" value="Cyt_P450_CYP7A1-type"/>
</dbReference>
<keyword evidence="23" id="KW-0456">Lyase</keyword>
<dbReference type="PANTHER" id="PTHR24306:SF4">
    <property type="entry name" value="PROSTACYCLIN SYNTHASE"/>
    <property type="match status" value="1"/>
</dbReference>
<feature type="binding site" evidence="29">
    <location>
        <position position="109"/>
    </location>
    <ligand>
        <name>substrate</name>
    </ligand>
</feature>
<evidence type="ECO:0000256" key="28">
    <source>
        <dbReference type="PIRSR" id="PIRSR000047-1"/>
    </source>
</evidence>
<comment type="catalytic activity">
    <reaction evidence="1">
        <text>prostaglandin H2 = prostaglandin I2</text>
        <dbReference type="Rhea" id="RHEA:23580"/>
        <dbReference type="ChEBI" id="CHEBI:57403"/>
        <dbReference type="ChEBI" id="CHEBI:57405"/>
        <dbReference type="EC" id="5.3.99.4"/>
    </reaction>
    <physiologicalReaction direction="left-to-right" evidence="1">
        <dbReference type="Rhea" id="RHEA:23581"/>
    </physiologicalReaction>
</comment>
<dbReference type="InterPro" id="IPR001128">
    <property type="entry name" value="Cyt_P450"/>
</dbReference>
<dbReference type="OrthoDB" id="6692864at2759"/>
<keyword evidence="18 27" id="KW-0408">Iron</keyword>
<evidence type="ECO:0000256" key="10">
    <source>
        <dbReference type="ARBA" id="ARBA00022516"/>
    </source>
</evidence>
<keyword evidence="21" id="KW-0275">Fatty acid biosynthesis</keyword>
<keyword evidence="16" id="KW-0276">Fatty acid metabolism</keyword>
<gene>
    <name evidence="30" type="primary">PTGIS</name>
    <name evidence="30" type="ORF">AMEX_G7075</name>
</gene>
<evidence type="ECO:0000256" key="1">
    <source>
        <dbReference type="ARBA" id="ARBA00000463"/>
    </source>
</evidence>
<proteinExistence type="inferred from homology"/>
<evidence type="ECO:0000256" key="6">
    <source>
        <dbReference type="ARBA" id="ARBA00012204"/>
    </source>
</evidence>
<dbReference type="InterPro" id="IPR002403">
    <property type="entry name" value="Cyt_P450_E_grp-IV"/>
</dbReference>
<dbReference type="GO" id="GO:0020037">
    <property type="term" value="F:heme binding"/>
    <property type="evidence" value="ECO:0007669"/>
    <property type="project" value="InterPro"/>
</dbReference>
<dbReference type="EC" id="4.2.1.152" evidence="7"/>
<evidence type="ECO:0000256" key="13">
    <source>
        <dbReference type="ARBA" id="ARBA00022692"/>
    </source>
</evidence>
<evidence type="ECO:0000256" key="15">
    <source>
        <dbReference type="ARBA" id="ARBA00022824"/>
    </source>
</evidence>
<sequence>MIWTILLLFNGILFFYFMSNRTRSKREPPLDKGVIPWLGHALDFGKDAAKFLTRMKLKHGDIFTVRVAGRYVTVLLDPHSYDSVLQDTTSLDFTHYAQVLMDRIFNLRLPNHKPDSEKAIMKRHFHGESLSCLNHNMQNHLQTLLMFETTATQNQTDWKHDGLFGFCYSLLFRAGYLTLFGGEQNNNCTDAAKVYKEYQKFDSLLIKMARTTLKSGEKQTAGSVKQRLWELLAQAGQRENSSLWLQSYRQHLEQEGADEETQRKAMLLQLWATQGNVGPAAFWLLAFLLTHPEAMRAVRKEFNSITLSGTTTLDPQKHTPVFNSALEETLRLTAAPFITREVLQNKTLHMADGQEYDLRRGDRVCLFPFISPQMDPEIHHKPEQFKYDRFLNADGTAKEDFFKSGRRLKYYTMPWGAGTNACVGKPFAVQSIRQFVFLVLSHLNIELSDSEAQVPAVDASRYGFGMVQPIKELPIRYKLRERSNLQ</sequence>
<dbReference type="GO" id="GO:0016705">
    <property type="term" value="F:oxidoreductase activity, acting on paired donors, with incorporation or reduction of molecular oxygen"/>
    <property type="evidence" value="ECO:0007669"/>
    <property type="project" value="InterPro"/>
</dbReference>
<dbReference type="AlphaFoldDB" id="A0A8T2M089"/>
<dbReference type="GO" id="GO:0005789">
    <property type="term" value="C:endoplasmic reticulum membrane"/>
    <property type="evidence" value="ECO:0007669"/>
    <property type="project" value="UniProtKB-SubCell"/>
</dbReference>
<organism evidence="30 31">
    <name type="scientific">Astyanax mexicanus</name>
    <name type="common">Blind cave fish</name>
    <name type="synonym">Astyanax fasciatus mexicanus</name>
    <dbReference type="NCBI Taxonomy" id="7994"/>
    <lineage>
        <taxon>Eukaryota</taxon>
        <taxon>Metazoa</taxon>
        <taxon>Chordata</taxon>
        <taxon>Craniata</taxon>
        <taxon>Vertebrata</taxon>
        <taxon>Euteleostomi</taxon>
        <taxon>Actinopterygii</taxon>
        <taxon>Neopterygii</taxon>
        <taxon>Teleostei</taxon>
        <taxon>Ostariophysi</taxon>
        <taxon>Characiformes</taxon>
        <taxon>Characoidei</taxon>
        <taxon>Acestrorhamphidae</taxon>
        <taxon>Acestrorhamphinae</taxon>
        <taxon>Astyanax</taxon>
    </lineage>
</organism>
<keyword evidence="12 27" id="KW-0349">Heme</keyword>
<comment type="similarity">
    <text evidence="5 27">Belongs to the cytochrome P450 family.</text>
</comment>
<reference evidence="30 31" key="1">
    <citation type="submission" date="2021-07" db="EMBL/GenBank/DDBJ databases">
        <authorList>
            <person name="Imarazene B."/>
            <person name="Zahm M."/>
            <person name="Klopp C."/>
            <person name="Cabau C."/>
            <person name="Beille S."/>
            <person name="Jouanno E."/>
            <person name="Castinel A."/>
            <person name="Lluch J."/>
            <person name="Gil L."/>
            <person name="Kuchtly C."/>
            <person name="Lopez Roques C."/>
            <person name="Donnadieu C."/>
            <person name="Parrinello H."/>
            <person name="Journot L."/>
            <person name="Du K."/>
            <person name="Schartl M."/>
            <person name="Retaux S."/>
            <person name="Guiguen Y."/>
        </authorList>
    </citation>
    <scope>NUCLEOTIDE SEQUENCE [LARGE SCALE GENOMIC DNA]</scope>
    <source>
        <strain evidence="30">Pach_M1</strain>
        <tissue evidence="30">Testis</tissue>
    </source>
</reference>
<dbReference type="EC" id="5.3.99.4" evidence="6"/>
<evidence type="ECO:0000256" key="9">
    <source>
        <dbReference type="ARBA" id="ARBA00022501"/>
    </source>
</evidence>
<dbReference type="PRINTS" id="PR00465">
    <property type="entry name" value="EP450IV"/>
</dbReference>
<keyword evidence="11" id="KW-0643">Prostaglandin biosynthesis</keyword>
<comment type="cofactor">
    <cofactor evidence="3 27 28">
        <name>heme</name>
        <dbReference type="ChEBI" id="CHEBI:30413"/>
    </cofactor>
</comment>
<evidence type="ECO:0000256" key="24">
    <source>
        <dbReference type="ARBA" id="ARBA00031205"/>
    </source>
</evidence>
<keyword evidence="22" id="KW-0413">Isomerase</keyword>
<dbReference type="GO" id="GO:0106256">
    <property type="term" value="F:hydroperoxy icosatetraenoate dehydratase activity"/>
    <property type="evidence" value="ECO:0007669"/>
    <property type="project" value="UniProtKB-EC"/>
</dbReference>
<keyword evidence="17" id="KW-1133">Transmembrane helix</keyword>
<protein>
    <recommendedName>
        <fullName evidence="8">Prostacyclin synthase</fullName>
        <ecNumber evidence="7">4.2.1.152</ecNumber>
        <ecNumber evidence="6">5.3.99.4</ecNumber>
    </recommendedName>
    <alternativeName>
        <fullName evidence="25">Hydroperoxy icosatetraenoate dehydratase</fullName>
    </alternativeName>
    <alternativeName>
        <fullName evidence="24">Prostaglandin I2 synthase</fullName>
    </alternativeName>
</protein>
<dbReference type="Gene3D" id="1.10.630.10">
    <property type="entry name" value="Cytochrome P450"/>
    <property type="match status" value="1"/>
</dbReference>
<dbReference type="GO" id="GO:0008116">
    <property type="term" value="F:prostaglandin-I synthase activity"/>
    <property type="evidence" value="ECO:0007669"/>
    <property type="project" value="UniProtKB-EC"/>
</dbReference>
<feature type="binding site" description="axial binding residue" evidence="28">
    <location>
        <position position="422"/>
    </location>
    <ligand>
        <name>heme</name>
        <dbReference type="ChEBI" id="CHEBI:30413"/>
    </ligand>
    <ligandPart>
        <name>Fe</name>
        <dbReference type="ChEBI" id="CHEBI:18248"/>
    </ligandPart>
</feature>
<evidence type="ECO:0000256" key="21">
    <source>
        <dbReference type="ARBA" id="ARBA00023160"/>
    </source>
</evidence>
<evidence type="ECO:0000256" key="22">
    <source>
        <dbReference type="ARBA" id="ARBA00023235"/>
    </source>
</evidence>
<feature type="binding site" evidence="29">
    <location>
        <position position="363"/>
    </location>
    <ligand>
        <name>substrate</name>
    </ligand>
</feature>
<dbReference type="PIRSF" id="PIRSF000047">
    <property type="entry name" value="Cytochrome_CYPVIIA1"/>
    <property type="match status" value="1"/>
</dbReference>
<dbReference type="SUPFAM" id="SSF48264">
    <property type="entry name" value="Cytochrome P450"/>
    <property type="match status" value="1"/>
</dbReference>
<evidence type="ECO:0000256" key="5">
    <source>
        <dbReference type="ARBA" id="ARBA00010617"/>
    </source>
</evidence>
<evidence type="ECO:0000313" key="30">
    <source>
        <dbReference type="EMBL" id="KAG9277090.1"/>
    </source>
</evidence>
<comment type="caution">
    <text evidence="30">The sequence shown here is derived from an EMBL/GenBank/DDBJ whole genome shotgun (WGS) entry which is preliminary data.</text>
</comment>
<dbReference type="GO" id="GO:0001516">
    <property type="term" value="P:prostaglandin biosynthetic process"/>
    <property type="evidence" value="ECO:0007669"/>
    <property type="project" value="UniProtKB-KW"/>
</dbReference>
<evidence type="ECO:0000256" key="7">
    <source>
        <dbReference type="ARBA" id="ARBA00013084"/>
    </source>
</evidence>
<dbReference type="Pfam" id="PF00067">
    <property type="entry name" value="p450"/>
    <property type="match status" value="1"/>
</dbReference>
<dbReference type="PANTHER" id="PTHR24306">
    <property type="match status" value="1"/>
</dbReference>
<dbReference type="Proteomes" id="UP000752171">
    <property type="component" value="Unassembled WGS sequence"/>
</dbReference>
<comment type="subcellular location">
    <subcellularLocation>
        <location evidence="4">Endoplasmic reticulum membrane</location>
        <topology evidence="4">Single-pass membrane protein</topology>
    </subcellularLocation>
</comment>
<evidence type="ECO:0000256" key="25">
    <source>
        <dbReference type="ARBA" id="ARBA00033404"/>
    </source>
</evidence>
<dbReference type="GO" id="GO:0004497">
    <property type="term" value="F:monooxygenase activity"/>
    <property type="evidence" value="ECO:0007669"/>
    <property type="project" value="InterPro"/>
</dbReference>
<evidence type="ECO:0000256" key="4">
    <source>
        <dbReference type="ARBA" id="ARBA00004389"/>
    </source>
</evidence>
<evidence type="ECO:0000256" key="20">
    <source>
        <dbReference type="ARBA" id="ARBA00023136"/>
    </source>
</evidence>
<evidence type="ECO:0000313" key="31">
    <source>
        <dbReference type="Proteomes" id="UP000752171"/>
    </source>
</evidence>
<evidence type="ECO:0000256" key="29">
    <source>
        <dbReference type="PIRSR" id="PIRSR000047-2"/>
    </source>
</evidence>